<evidence type="ECO:0000256" key="1">
    <source>
        <dbReference type="ARBA" id="ARBA00004533"/>
    </source>
</evidence>
<accession>A0A6J7VNG1</accession>
<dbReference type="GO" id="GO:0005886">
    <property type="term" value="C:plasma membrane"/>
    <property type="evidence" value="ECO:0007669"/>
    <property type="project" value="UniProtKB-SubCell"/>
</dbReference>
<dbReference type="GO" id="GO:0016746">
    <property type="term" value="F:acyltransferase activity"/>
    <property type="evidence" value="ECO:0007669"/>
    <property type="project" value="UniProtKB-KW"/>
</dbReference>
<evidence type="ECO:0000256" key="4">
    <source>
        <dbReference type="ARBA" id="ARBA00022679"/>
    </source>
</evidence>
<sequence length="294" mass="32511">MGQTFTAWGYFAAWRLLRWLPEGFVYGAAYRISDLLTKRNGPSVARLKSNLARTQPDITSLDLDLLLYKAMRSMVRYWCDTFRFPDWSKERIASTVTTTDEHLLLDAIAAGNGAIVTLAHVGNYDHAAAYFCGKGAKIVTVAEHLKPEALFKKFMSYRAAFGMEALPLDGRVIPTLALRLRAGCVVALAADRDLSRSGIGVNFFGAPARMPAGPAILAIKTGAPLIYAMVSYTEDGIHIDFEMVPLSTIEDESKRIAAIVQSSADLFAKGISAHPEDWHMMQRIWVDGDFKERS</sequence>
<dbReference type="GO" id="GO:1901137">
    <property type="term" value="P:carbohydrate derivative biosynthetic process"/>
    <property type="evidence" value="ECO:0007669"/>
    <property type="project" value="UniProtKB-ARBA"/>
</dbReference>
<proteinExistence type="predicted"/>
<name>A0A6J7VNG1_9ZZZZ</name>
<evidence type="ECO:0000256" key="3">
    <source>
        <dbReference type="ARBA" id="ARBA00022519"/>
    </source>
</evidence>
<keyword evidence="6" id="KW-0012">Acyltransferase</keyword>
<evidence type="ECO:0000256" key="2">
    <source>
        <dbReference type="ARBA" id="ARBA00022475"/>
    </source>
</evidence>
<protein>
    <submittedName>
        <fullName evidence="7">Unannotated protein</fullName>
    </submittedName>
</protein>
<dbReference type="GO" id="GO:0008610">
    <property type="term" value="P:lipid biosynthetic process"/>
    <property type="evidence" value="ECO:0007669"/>
    <property type="project" value="UniProtKB-ARBA"/>
</dbReference>
<comment type="subcellular location">
    <subcellularLocation>
        <location evidence="1">Cell inner membrane</location>
    </subcellularLocation>
</comment>
<evidence type="ECO:0000256" key="6">
    <source>
        <dbReference type="ARBA" id="ARBA00023315"/>
    </source>
</evidence>
<dbReference type="AlphaFoldDB" id="A0A6J7VNG1"/>
<keyword evidence="4" id="KW-0808">Transferase</keyword>
<organism evidence="7">
    <name type="scientific">freshwater metagenome</name>
    <dbReference type="NCBI Taxonomy" id="449393"/>
    <lineage>
        <taxon>unclassified sequences</taxon>
        <taxon>metagenomes</taxon>
        <taxon>ecological metagenomes</taxon>
    </lineage>
</organism>
<evidence type="ECO:0000256" key="5">
    <source>
        <dbReference type="ARBA" id="ARBA00023136"/>
    </source>
</evidence>
<dbReference type="PANTHER" id="PTHR30606">
    <property type="entry name" value="LIPID A BIOSYNTHESIS LAUROYL ACYLTRANSFERASE"/>
    <property type="match status" value="1"/>
</dbReference>
<gene>
    <name evidence="7" type="ORF">UFOPK4410_00369</name>
</gene>
<evidence type="ECO:0000313" key="7">
    <source>
        <dbReference type="EMBL" id="CAB5108097.1"/>
    </source>
</evidence>
<dbReference type="EMBL" id="CAFBRV010000020">
    <property type="protein sequence ID" value="CAB5108097.1"/>
    <property type="molecule type" value="Genomic_DNA"/>
</dbReference>
<dbReference type="NCBIfam" id="NF005919">
    <property type="entry name" value="PRK07920.1"/>
    <property type="match status" value="1"/>
</dbReference>
<dbReference type="CDD" id="cd07984">
    <property type="entry name" value="LPLAT_LABLAT-like"/>
    <property type="match status" value="1"/>
</dbReference>
<dbReference type="Pfam" id="PF03279">
    <property type="entry name" value="Lip_A_acyltrans"/>
    <property type="match status" value="1"/>
</dbReference>
<keyword evidence="3" id="KW-0997">Cell inner membrane</keyword>
<dbReference type="PANTHER" id="PTHR30606:SF10">
    <property type="entry name" value="PHOSPHATIDYLINOSITOL MANNOSIDE ACYLTRANSFERASE"/>
    <property type="match status" value="1"/>
</dbReference>
<keyword evidence="5" id="KW-0472">Membrane</keyword>
<dbReference type="InterPro" id="IPR004960">
    <property type="entry name" value="LipA_acyltrans"/>
</dbReference>
<keyword evidence="2" id="KW-1003">Cell membrane</keyword>
<reference evidence="7" key="1">
    <citation type="submission" date="2020-05" db="EMBL/GenBank/DDBJ databases">
        <authorList>
            <person name="Chiriac C."/>
            <person name="Salcher M."/>
            <person name="Ghai R."/>
            <person name="Kavagutti S V."/>
        </authorList>
    </citation>
    <scope>NUCLEOTIDE SEQUENCE</scope>
</reference>